<dbReference type="PATRIC" id="fig|1157951.4.peg.1900"/>
<evidence type="ECO:0000313" key="2">
    <source>
        <dbReference type="Proteomes" id="UP000005012"/>
    </source>
</evidence>
<name>A0A140NM50_PROSM</name>
<dbReference type="Pfam" id="PF05488">
    <property type="entry name" value="PAAR_motif"/>
    <property type="match status" value="1"/>
</dbReference>
<dbReference type="Proteomes" id="UP000005012">
    <property type="component" value="Chromosome"/>
</dbReference>
<evidence type="ECO:0000313" key="1">
    <source>
        <dbReference type="EMBL" id="AFH93757.1"/>
    </source>
</evidence>
<dbReference type="HOGENOM" id="CLU_148568_4_1_6"/>
<dbReference type="KEGG" id="psi:S70_09485"/>
<evidence type="ECO:0008006" key="3">
    <source>
        <dbReference type="Google" id="ProtNLM"/>
    </source>
</evidence>
<dbReference type="OrthoDB" id="6860016at2"/>
<sequence>MRSTVNGRKIILKSDTTNTGGMVLTGSSLAKQIQGVACVSESVYCPLCKTTGAIVEGDGLMKINGIPVALEGHKVACACVLAAVDQASSKKSILSGLL</sequence>
<reference evidence="1 2" key="1">
    <citation type="journal article" date="2012" name="J. Bacteriol.">
        <title>Complete Genome Sequence of Providencia stuartii Clinical Isolate MRSN 2154.</title>
        <authorList>
            <person name="Clifford R.J."/>
            <person name="Hang J."/>
            <person name="Riley M.C."/>
            <person name="Onmus-Leone F."/>
            <person name="Kuschner R.A."/>
            <person name="Lesho E.P."/>
            <person name="Waterman P.E."/>
        </authorList>
    </citation>
    <scope>NUCLEOTIDE SEQUENCE [LARGE SCALE GENOMIC DNA]</scope>
    <source>
        <strain evidence="1 2">MRSN 2154</strain>
    </source>
</reference>
<dbReference type="RefSeq" id="WP_014657050.1">
    <property type="nucleotide sequence ID" value="NC_017731.1"/>
</dbReference>
<dbReference type="CDD" id="cd14744">
    <property type="entry name" value="PAAR_CT_2"/>
    <property type="match status" value="1"/>
</dbReference>
<dbReference type="Gene3D" id="2.60.200.60">
    <property type="match status" value="1"/>
</dbReference>
<dbReference type="AlphaFoldDB" id="A0A140NM50"/>
<gene>
    <name evidence="1" type="ordered locus">S70_09485</name>
</gene>
<dbReference type="EMBL" id="CP003488">
    <property type="protein sequence ID" value="AFH93757.1"/>
    <property type="molecule type" value="Genomic_DNA"/>
</dbReference>
<accession>A0A140NM50</accession>
<dbReference type="InterPro" id="IPR008727">
    <property type="entry name" value="PAAR_motif"/>
</dbReference>
<proteinExistence type="predicted"/>
<organism evidence="1 2">
    <name type="scientific">Providencia stuartii (strain MRSN 2154)</name>
    <dbReference type="NCBI Taxonomy" id="1157951"/>
    <lineage>
        <taxon>Bacteria</taxon>
        <taxon>Pseudomonadati</taxon>
        <taxon>Pseudomonadota</taxon>
        <taxon>Gammaproteobacteria</taxon>
        <taxon>Enterobacterales</taxon>
        <taxon>Morganellaceae</taxon>
        <taxon>Providencia</taxon>
    </lineage>
</organism>
<reference evidence="2" key="2">
    <citation type="submission" date="2012-04" db="EMBL/GenBank/DDBJ databases">
        <title>Complete genome sequence of Providencia stuartii clinical isolate MRSN 2154.</title>
        <authorList>
            <person name="Clifford R.J."/>
            <person name="Hang J."/>
            <person name="Riley M.C."/>
            <person name="Onmus-Leone F."/>
            <person name="Kuschner R.A."/>
            <person name="Lesho E.P."/>
            <person name="Waterman P.E."/>
        </authorList>
    </citation>
    <scope>NUCLEOTIDE SEQUENCE [LARGE SCALE GENOMIC DNA]</scope>
    <source>
        <strain evidence="2">MRSN 2154</strain>
    </source>
</reference>
<dbReference type="GeneID" id="93520520"/>
<protein>
    <recommendedName>
        <fullName evidence="3">PAAR domain-containing protein</fullName>
    </recommendedName>
</protein>